<dbReference type="EMBL" id="SRLO01000829">
    <property type="protein sequence ID" value="TNN45705.1"/>
    <property type="molecule type" value="Genomic_DNA"/>
</dbReference>
<sequence>MLCSPCRHPKESLGVPQPPIGCTGQASRGPWLTFNKQQRNRKGEGNILPTSSCFRLQCLLMPYQDVFSSVGIPSGNPGGSRRVSGSRLTSSLGASMPTCQGKGEDR</sequence>
<feature type="region of interest" description="Disordered" evidence="1">
    <location>
        <begin position="71"/>
        <end position="106"/>
    </location>
</feature>
<protein>
    <submittedName>
        <fullName evidence="2">Uncharacterized protein</fullName>
    </submittedName>
</protein>
<accession>A0A4Z2FXU4</accession>
<dbReference type="Proteomes" id="UP000314294">
    <property type="component" value="Unassembled WGS sequence"/>
</dbReference>
<comment type="caution">
    <text evidence="2">The sequence shown here is derived from an EMBL/GenBank/DDBJ whole genome shotgun (WGS) entry which is preliminary data.</text>
</comment>
<proteinExistence type="predicted"/>
<dbReference type="AlphaFoldDB" id="A0A4Z2FXU4"/>
<name>A0A4Z2FXU4_9TELE</name>
<evidence type="ECO:0000313" key="2">
    <source>
        <dbReference type="EMBL" id="TNN45705.1"/>
    </source>
</evidence>
<gene>
    <name evidence="2" type="ORF">EYF80_044096</name>
</gene>
<reference evidence="2 3" key="1">
    <citation type="submission" date="2019-03" db="EMBL/GenBank/DDBJ databases">
        <title>First draft genome of Liparis tanakae, snailfish: a comprehensive survey of snailfish specific genes.</title>
        <authorList>
            <person name="Kim W."/>
            <person name="Song I."/>
            <person name="Jeong J.-H."/>
            <person name="Kim D."/>
            <person name="Kim S."/>
            <person name="Ryu S."/>
            <person name="Song J.Y."/>
            <person name="Lee S.K."/>
        </authorList>
    </citation>
    <scope>NUCLEOTIDE SEQUENCE [LARGE SCALE GENOMIC DNA]</scope>
    <source>
        <tissue evidence="2">Muscle</tissue>
    </source>
</reference>
<feature type="region of interest" description="Disordered" evidence="1">
    <location>
        <begin position="1"/>
        <end position="20"/>
    </location>
</feature>
<organism evidence="2 3">
    <name type="scientific">Liparis tanakae</name>
    <name type="common">Tanaka's snailfish</name>
    <dbReference type="NCBI Taxonomy" id="230148"/>
    <lineage>
        <taxon>Eukaryota</taxon>
        <taxon>Metazoa</taxon>
        <taxon>Chordata</taxon>
        <taxon>Craniata</taxon>
        <taxon>Vertebrata</taxon>
        <taxon>Euteleostomi</taxon>
        <taxon>Actinopterygii</taxon>
        <taxon>Neopterygii</taxon>
        <taxon>Teleostei</taxon>
        <taxon>Neoteleostei</taxon>
        <taxon>Acanthomorphata</taxon>
        <taxon>Eupercaria</taxon>
        <taxon>Perciformes</taxon>
        <taxon>Cottioidei</taxon>
        <taxon>Cottales</taxon>
        <taxon>Liparidae</taxon>
        <taxon>Liparis</taxon>
    </lineage>
</organism>
<keyword evidence="3" id="KW-1185">Reference proteome</keyword>
<evidence type="ECO:0000313" key="3">
    <source>
        <dbReference type="Proteomes" id="UP000314294"/>
    </source>
</evidence>
<evidence type="ECO:0000256" key="1">
    <source>
        <dbReference type="SAM" id="MobiDB-lite"/>
    </source>
</evidence>